<comment type="caution">
    <text evidence="5">The sequence shown here is derived from an EMBL/GenBank/DDBJ whole genome shotgun (WGS) entry which is preliminary data.</text>
</comment>
<reference evidence="5 6" key="1">
    <citation type="journal article" date="2016" name="Int. J. Syst. Evol. Microbiol.">
        <title>Oceanobacillus halophilus sp. nov., a novel moderately halophilic bacterium from a hypersaline lake.</title>
        <authorList>
            <person name="Amoozegar M.A."/>
            <person name="Bagheri M."/>
            <person name="Makhdoumi A."/>
            <person name="Nikou M.M."/>
            <person name="Fazeli S.A.S."/>
            <person name="Schumann P."/>
            <person name="Sproer C."/>
            <person name="Sanchez-Porro C."/>
            <person name="Ventosa A."/>
        </authorList>
    </citation>
    <scope>NUCLEOTIDE SEQUENCE [LARGE SCALE GENOMIC DNA]</scope>
    <source>
        <strain evidence="5 6">DSM 23996</strain>
    </source>
</reference>
<evidence type="ECO:0000313" key="5">
    <source>
        <dbReference type="EMBL" id="RKQ34301.1"/>
    </source>
</evidence>
<evidence type="ECO:0000313" key="6">
    <source>
        <dbReference type="Proteomes" id="UP000269301"/>
    </source>
</evidence>
<dbReference type="CDD" id="cd00761">
    <property type="entry name" value="Glyco_tranf_GTA_type"/>
    <property type="match status" value="1"/>
</dbReference>
<dbReference type="OrthoDB" id="396512at2"/>
<organism evidence="5 6">
    <name type="scientific">Oceanobacillus halophilus</name>
    <dbReference type="NCBI Taxonomy" id="930130"/>
    <lineage>
        <taxon>Bacteria</taxon>
        <taxon>Bacillati</taxon>
        <taxon>Bacillota</taxon>
        <taxon>Bacilli</taxon>
        <taxon>Bacillales</taxon>
        <taxon>Bacillaceae</taxon>
        <taxon>Oceanobacillus</taxon>
    </lineage>
</organism>
<evidence type="ECO:0000256" key="2">
    <source>
        <dbReference type="ARBA" id="ARBA00022676"/>
    </source>
</evidence>
<feature type="domain" description="Glycosyltransferase 2-like" evidence="4">
    <location>
        <begin position="7"/>
        <end position="135"/>
    </location>
</feature>
<comment type="similarity">
    <text evidence="1">Belongs to the glycosyltransferase 2 family.</text>
</comment>
<dbReference type="InterPro" id="IPR050834">
    <property type="entry name" value="Glycosyltransf_2"/>
</dbReference>
<keyword evidence="2" id="KW-0328">Glycosyltransferase</keyword>
<dbReference type="PANTHER" id="PTHR43685">
    <property type="entry name" value="GLYCOSYLTRANSFERASE"/>
    <property type="match status" value="1"/>
</dbReference>
<protein>
    <submittedName>
        <fullName evidence="5">Glycosyltransferase family 2 protein</fullName>
    </submittedName>
</protein>
<dbReference type="SUPFAM" id="SSF53448">
    <property type="entry name" value="Nucleotide-diphospho-sugar transferases"/>
    <property type="match status" value="1"/>
</dbReference>
<dbReference type="InterPro" id="IPR001173">
    <property type="entry name" value="Glyco_trans_2-like"/>
</dbReference>
<dbReference type="Pfam" id="PF00535">
    <property type="entry name" value="Glycos_transf_2"/>
    <property type="match status" value="1"/>
</dbReference>
<proteinExistence type="inferred from homology"/>
<evidence type="ECO:0000256" key="3">
    <source>
        <dbReference type="ARBA" id="ARBA00022679"/>
    </source>
</evidence>
<keyword evidence="6" id="KW-1185">Reference proteome</keyword>
<name>A0A495A486_9BACI</name>
<dbReference type="PANTHER" id="PTHR43685:SF5">
    <property type="entry name" value="GLYCOSYLTRANSFERASE EPSE-RELATED"/>
    <property type="match status" value="1"/>
</dbReference>
<dbReference type="RefSeq" id="WP_121203864.1">
    <property type="nucleotide sequence ID" value="NZ_RBZP01000004.1"/>
</dbReference>
<gene>
    <name evidence="5" type="ORF">D8M06_07940</name>
</gene>
<dbReference type="GO" id="GO:0016757">
    <property type="term" value="F:glycosyltransferase activity"/>
    <property type="evidence" value="ECO:0007669"/>
    <property type="project" value="UniProtKB-KW"/>
</dbReference>
<accession>A0A495A486</accession>
<dbReference type="Gene3D" id="3.90.550.10">
    <property type="entry name" value="Spore Coat Polysaccharide Biosynthesis Protein SpsA, Chain A"/>
    <property type="match status" value="1"/>
</dbReference>
<dbReference type="EMBL" id="RBZP01000004">
    <property type="protein sequence ID" value="RKQ34301.1"/>
    <property type="molecule type" value="Genomic_DNA"/>
</dbReference>
<dbReference type="InterPro" id="IPR029044">
    <property type="entry name" value="Nucleotide-diphossugar_trans"/>
</dbReference>
<keyword evidence="3 5" id="KW-0808">Transferase</keyword>
<sequence length="350" mass="41326">MNSPLVTVFIPVYNSERYIEEAITSIIRQTYDHLEILIIDDGSTDQSVEIIKRFEDSRIRFLQNKENKGIPYTRNVGLREANGKYLAVMDADDIAVKYRIEKQVGYLERNRNVDAVGSYYKEFGRKINKVVSSNLKTSAELKTGLIFINRIGNPTSMIRMETVHKYQLRYNEHYFVAQDYDMWVQLSKIGHLHIIPEVLLHYRMGHANITKNSNVKKMDQRKKILDSIHQDILSYYTFELTQQEVSVFCAFFNDIHGLTIDHHTITLLPIVLRKMEEQNRQYQLFEERLFARIIRSTVFTMLQYHRMTLLGKLSIYNKVCRTNTNFFSVTRDFLMILMKHAYSMVRSLFS</sequence>
<dbReference type="Proteomes" id="UP000269301">
    <property type="component" value="Unassembled WGS sequence"/>
</dbReference>
<evidence type="ECO:0000259" key="4">
    <source>
        <dbReference type="Pfam" id="PF00535"/>
    </source>
</evidence>
<evidence type="ECO:0000256" key="1">
    <source>
        <dbReference type="ARBA" id="ARBA00006739"/>
    </source>
</evidence>
<dbReference type="AlphaFoldDB" id="A0A495A486"/>